<comment type="caution">
    <text evidence="1">The sequence shown here is derived from an EMBL/GenBank/DDBJ whole genome shotgun (WGS) entry which is preliminary data.</text>
</comment>
<dbReference type="HOGENOM" id="CLU_3119787_0_0_3"/>
<protein>
    <submittedName>
        <fullName evidence="1">Uncharacterized protein</fullName>
    </submittedName>
</protein>
<accession>I4FLZ7</accession>
<name>I4FLZ7_MICAE</name>
<proteinExistence type="predicted"/>
<dbReference type="Proteomes" id="UP000003172">
    <property type="component" value="Unassembled WGS sequence"/>
</dbReference>
<dbReference type="AlphaFoldDB" id="I4FLZ7"/>
<evidence type="ECO:0000313" key="1">
    <source>
        <dbReference type="EMBL" id="CCH96672.1"/>
    </source>
</evidence>
<organism evidence="1 2">
    <name type="scientific">Microcystis aeruginosa PCC 9717</name>
    <dbReference type="NCBI Taxonomy" id="1160286"/>
    <lineage>
        <taxon>Bacteria</taxon>
        <taxon>Bacillati</taxon>
        <taxon>Cyanobacteriota</taxon>
        <taxon>Cyanophyceae</taxon>
        <taxon>Oscillatoriophycideae</taxon>
        <taxon>Chroococcales</taxon>
        <taxon>Microcystaceae</taxon>
        <taxon>Microcystis</taxon>
    </lineage>
</organism>
<evidence type="ECO:0000313" key="2">
    <source>
        <dbReference type="Proteomes" id="UP000003172"/>
    </source>
</evidence>
<reference evidence="1 2" key="1">
    <citation type="submission" date="2012-04" db="EMBL/GenBank/DDBJ databases">
        <authorList>
            <person name="Genoscope - CEA"/>
        </authorList>
    </citation>
    <scope>NUCLEOTIDE SEQUENCE [LARGE SCALE GENOMIC DNA]</scope>
    <source>
        <strain evidence="1 2">9717</strain>
    </source>
</reference>
<dbReference type="EMBL" id="CAII01000160">
    <property type="protein sequence ID" value="CCH96672.1"/>
    <property type="molecule type" value="Genomic_DNA"/>
</dbReference>
<gene>
    <name evidence="1" type="ORF">MICAB_2420008</name>
</gene>
<sequence length="50" mass="5699">MLSDRLQFTPHPKRMINHDIIELLLKARQSVSAAQVLLDILSEITRGNQS</sequence>